<dbReference type="InParanoid" id="A0LS96"/>
<evidence type="ECO:0000256" key="5">
    <source>
        <dbReference type="ARBA" id="ARBA00022842"/>
    </source>
</evidence>
<keyword evidence="5 6" id="KW-0460">Magnesium</keyword>
<dbReference type="Gene3D" id="3.40.190.80">
    <property type="match status" value="1"/>
</dbReference>
<accession>A0LS96</accession>
<keyword evidence="4 7" id="KW-0378">Hydrolase</keyword>
<feature type="binding site" evidence="6">
    <location>
        <position position="88"/>
    </location>
    <ligand>
        <name>Mg(2+)</name>
        <dbReference type="ChEBI" id="CHEBI:18420"/>
        <label>1</label>
        <note>catalytic</note>
    </ligand>
</feature>
<dbReference type="EMBL" id="CP000481">
    <property type="protein sequence ID" value="ABK52306.1"/>
    <property type="molecule type" value="Genomic_DNA"/>
</dbReference>
<feature type="binding site" evidence="6">
    <location>
        <position position="213"/>
    </location>
    <ligand>
        <name>Mg(2+)</name>
        <dbReference type="ChEBI" id="CHEBI:18420"/>
        <label>1</label>
        <note>catalytic</note>
    </ligand>
</feature>
<dbReference type="RefSeq" id="WP_011719369.1">
    <property type="nucleotide sequence ID" value="NC_008578.1"/>
</dbReference>
<evidence type="ECO:0000256" key="4">
    <source>
        <dbReference type="ARBA" id="ARBA00022801"/>
    </source>
</evidence>
<dbReference type="GO" id="GO:0000105">
    <property type="term" value="P:L-histidine biosynthetic process"/>
    <property type="evidence" value="ECO:0007669"/>
    <property type="project" value="TreeGrafter"/>
</dbReference>
<evidence type="ECO:0000256" key="3">
    <source>
        <dbReference type="ARBA" id="ARBA00022723"/>
    </source>
</evidence>
<dbReference type="Proteomes" id="UP000008221">
    <property type="component" value="Chromosome"/>
</dbReference>
<dbReference type="PANTHER" id="PTHR43200:SF6">
    <property type="entry name" value="3'(2'),5'-BISPHOSPHATE NUCLEOTIDASE"/>
    <property type="match status" value="1"/>
</dbReference>
<dbReference type="STRING" id="351607.Acel_0533"/>
<sequence>MSDPTAADLALALRLADLADEISLSRFQAMDFRVETKPDLTPVSDVDLSVEREVRRVLAADRPGDAVLGEEFGGEPVDGRVWVIDPIDATKNFVRGVPIWATLIALLDAGEPVIGVVSAPALASRWWAGRGLGSWTARLGAAPRRNQVSAVRNLSDASLSYSGLGGWGTRVSDFLNLTKAVWRTRAYGDFFSHVLVAEGAVDISAEPEVSLWDTAALVVIVTEAGGRVTGVDGGPSPAASSILCTNAWLHDAALSHLAGSARRGG</sequence>
<feature type="binding site" evidence="6">
    <location>
        <position position="85"/>
    </location>
    <ligand>
        <name>Mg(2+)</name>
        <dbReference type="ChEBI" id="CHEBI:18420"/>
        <label>1</label>
        <note>catalytic</note>
    </ligand>
</feature>
<comment type="cofactor">
    <cofactor evidence="1 6">
        <name>Mg(2+)</name>
        <dbReference type="ChEBI" id="CHEBI:18420"/>
    </cofactor>
</comment>
<keyword evidence="8" id="KW-1185">Reference proteome</keyword>
<dbReference type="GO" id="GO:0004401">
    <property type="term" value="F:histidinol-phosphatase activity"/>
    <property type="evidence" value="ECO:0007669"/>
    <property type="project" value="UniProtKB-EC"/>
</dbReference>
<protein>
    <submittedName>
        <fullName evidence="7">Histidinol-phosphate phosphatase</fullName>
        <ecNumber evidence="7">3.1.3.15</ecNumber>
    </submittedName>
</protein>
<dbReference type="eggNOG" id="COG0483">
    <property type="taxonomic scope" value="Bacteria"/>
</dbReference>
<dbReference type="Gene3D" id="3.30.540.10">
    <property type="entry name" value="Fructose-1,6-Bisphosphatase, subunit A, domain 1"/>
    <property type="match status" value="1"/>
</dbReference>
<dbReference type="EC" id="3.1.3.15" evidence="7"/>
<feature type="binding site" evidence="6">
    <location>
        <position position="87"/>
    </location>
    <ligand>
        <name>Mg(2+)</name>
        <dbReference type="ChEBI" id="CHEBI:18420"/>
        <label>1</label>
        <note>catalytic</note>
    </ligand>
</feature>
<evidence type="ECO:0000256" key="6">
    <source>
        <dbReference type="PIRSR" id="PIRSR600760-2"/>
    </source>
</evidence>
<reference evidence="7 8" key="1">
    <citation type="journal article" date="2009" name="Genome Res.">
        <title>Complete genome of the cellulolytic thermophile Acidothermus cellulolyticus 11B provides insights into its ecophysiological and evolutionary adaptations.</title>
        <authorList>
            <person name="Barabote R.D."/>
            <person name="Xie G."/>
            <person name="Leu D.H."/>
            <person name="Normand P."/>
            <person name="Necsulea A."/>
            <person name="Daubin V."/>
            <person name="Medigue C."/>
            <person name="Adney W.S."/>
            <person name="Xu X.C."/>
            <person name="Lapidus A."/>
            <person name="Parales R.E."/>
            <person name="Detter C."/>
            <person name="Pujic P."/>
            <person name="Bruce D."/>
            <person name="Lavire C."/>
            <person name="Challacombe J.F."/>
            <person name="Brettin T.S."/>
            <person name="Berry A.M."/>
        </authorList>
    </citation>
    <scope>NUCLEOTIDE SEQUENCE [LARGE SCALE GENOMIC DNA]</scope>
    <source>
        <strain evidence="8">ATCC 43068 / DSM 8971 / 11B</strain>
    </source>
</reference>
<dbReference type="InterPro" id="IPR000760">
    <property type="entry name" value="Inositol_monophosphatase-like"/>
</dbReference>
<dbReference type="FunCoup" id="A0LS96">
    <property type="interactions" value="93"/>
</dbReference>
<evidence type="ECO:0000256" key="2">
    <source>
        <dbReference type="ARBA" id="ARBA00009759"/>
    </source>
</evidence>
<evidence type="ECO:0000256" key="1">
    <source>
        <dbReference type="ARBA" id="ARBA00001946"/>
    </source>
</evidence>
<keyword evidence="3 6" id="KW-0479">Metal-binding</keyword>
<dbReference type="PRINTS" id="PR00377">
    <property type="entry name" value="IMPHPHTASES"/>
</dbReference>
<dbReference type="InterPro" id="IPR051090">
    <property type="entry name" value="Inositol_monoP_superfamily"/>
</dbReference>
<dbReference type="HOGENOM" id="CLU_044118_4_0_11"/>
<gene>
    <name evidence="7" type="ordered locus">Acel_0533</name>
</gene>
<dbReference type="AlphaFoldDB" id="A0LS96"/>
<proteinExistence type="inferred from homology"/>
<name>A0LS96_ACIC1</name>
<dbReference type="SUPFAM" id="SSF56655">
    <property type="entry name" value="Carbohydrate phosphatase"/>
    <property type="match status" value="1"/>
</dbReference>
<feature type="binding site" evidence="6">
    <location>
        <position position="70"/>
    </location>
    <ligand>
        <name>Mg(2+)</name>
        <dbReference type="ChEBI" id="CHEBI:18420"/>
        <label>1</label>
        <note>catalytic</note>
    </ligand>
</feature>
<dbReference type="KEGG" id="ace:Acel_0533"/>
<evidence type="ECO:0000313" key="7">
    <source>
        <dbReference type="EMBL" id="ABK52306.1"/>
    </source>
</evidence>
<dbReference type="PANTHER" id="PTHR43200">
    <property type="entry name" value="PHOSPHATASE"/>
    <property type="match status" value="1"/>
</dbReference>
<comment type="similarity">
    <text evidence="2">Belongs to the inositol monophosphatase superfamily.</text>
</comment>
<dbReference type="OrthoDB" id="9772456at2"/>
<dbReference type="Pfam" id="PF00459">
    <property type="entry name" value="Inositol_P"/>
    <property type="match status" value="1"/>
</dbReference>
<evidence type="ECO:0000313" key="8">
    <source>
        <dbReference type="Proteomes" id="UP000008221"/>
    </source>
</evidence>
<organism evidence="7 8">
    <name type="scientific">Acidothermus cellulolyticus (strain ATCC 43068 / DSM 8971 / 11B)</name>
    <dbReference type="NCBI Taxonomy" id="351607"/>
    <lineage>
        <taxon>Bacteria</taxon>
        <taxon>Bacillati</taxon>
        <taxon>Actinomycetota</taxon>
        <taxon>Actinomycetes</taxon>
        <taxon>Acidothermales</taxon>
        <taxon>Acidothermaceae</taxon>
        <taxon>Acidothermus</taxon>
    </lineage>
</organism>
<dbReference type="GO" id="GO:0046872">
    <property type="term" value="F:metal ion binding"/>
    <property type="evidence" value="ECO:0007669"/>
    <property type="project" value="UniProtKB-KW"/>
</dbReference>